<name>A0AA39ME18_9AGAR</name>
<proteinExistence type="predicted"/>
<evidence type="ECO:0000313" key="2">
    <source>
        <dbReference type="EMBL" id="KAK0430309.1"/>
    </source>
</evidence>
<reference evidence="2" key="1">
    <citation type="submission" date="2023-06" db="EMBL/GenBank/DDBJ databases">
        <authorList>
            <consortium name="Lawrence Berkeley National Laboratory"/>
            <person name="Ahrendt S."/>
            <person name="Sahu N."/>
            <person name="Indic B."/>
            <person name="Wong-Bajracharya J."/>
            <person name="Merenyi Z."/>
            <person name="Ke H.-M."/>
            <person name="Monk M."/>
            <person name="Kocsube S."/>
            <person name="Drula E."/>
            <person name="Lipzen A."/>
            <person name="Balint B."/>
            <person name="Henrissat B."/>
            <person name="Andreopoulos B."/>
            <person name="Martin F.M."/>
            <person name="Harder C.B."/>
            <person name="Rigling D."/>
            <person name="Ford K.L."/>
            <person name="Foster G.D."/>
            <person name="Pangilinan J."/>
            <person name="Papanicolaou A."/>
            <person name="Barry K."/>
            <person name="LaButti K."/>
            <person name="Viragh M."/>
            <person name="Koriabine M."/>
            <person name="Yan M."/>
            <person name="Riley R."/>
            <person name="Champramary S."/>
            <person name="Plett K.L."/>
            <person name="Tsai I.J."/>
            <person name="Slot J."/>
            <person name="Sipos G."/>
            <person name="Plett J."/>
            <person name="Nagy L.G."/>
            <person name="Grigoriev I.V."/>
        </authorList>
    </citation>
    <scope>NUCLEOTIDE SEQUENCE</scope>
    <source>
        <strain evidence="2">FPL87.14</strain>
    </source>
</reference>
<organism evidence="2 3">
    <name type="scientific">Armillaria borealis</name>
    <dbReference type="NCBI Taxonomy" id="47425"/>
    <lineage>
        <taxon>Eukaryota</taxon>
        <taxon>Fungi</taxon>
        <taxon>Dikarya</taxon>
        <taxon>Basidiomycota</taxon>
        <taxon>Agaricomycotina</taxon>
        <taxon>Agaricomycetes</taxon>
        <taxon>Agaricomycetidae</taxon>
        <taxon>Agaricales</taxon>
        <taxon>Marasmiineae</taxon>
        <taxon>Physalacriaceae</taxon>
        <taxon>Armillaria</taxon>
    </lineage>
</organism>
<evidence type="ECO:0000256" key="1">
    <source>
        <dbReference type="SAM" id="MobiDB-lite"/>
    </source>
</evidence>
<dbReference type="EMBL" id="JAUEPT010000156">
    <property type="protein sequence ID" value="KAK0430309.1"/>
    <property type="molecule type" value="Genomic_DNA"/>
</dbReference>
<comment type="caution">
    <text evidence="2">The sequence shown here is derived from an EMBL/GenBank/DDBJ whole genome shotgun (WGS) entry which is preliminary data.</text>
</comment>
<gene>
    <name evidence="2" type="ORF">EV421DRAFT_1744218</name>
</gene>
<evidence type="ECO:0000313" key="3">
    <source>
        <dbReference type="Proteomes" id="UP001175226"/>
    </source>
</evidence>
<sequence length="504" mass="54343">MKPSPGGNQNLYAHQLTGIVHVEPLMLARGKGRRPRGMEIPPKSPEPSILRDTQLTRPQREIARWTGMMAGKLLDGSDRDPEGLYLKASQLQGKEFVIWPDDNNTENNIQKQPQHNKIGSDEPYFTRMSCGCYSPACPSSSSSGGTWPSSIHWSTYDQDMAQWFSSNVGAFTSSGPSSDNAVVSLATLVGGTDESQDICNGQELESRISSDVLGGDEGGKSATSLSRSFAADSRYFATDSRLIAGLFDGSMDRAGCRVPTIELAYQDGLPTRASSPISRDKRSGPALLGVEIDLNWKGLGIQLHDQAYWPSLYNGKVLQVPTRPPLQDLMTAPVSTPHTKFGFLLGCSGPWGGSWGGTMRGSLEDEAKGRRGGNDGTLECLVAERDDAVEMPDMEPMDKDTSDSEMEAQELAVLIFLVGVKVLLLDPGLVGKEEPSAGNLDFNATWRSLSISSQHLGKLPSVLRESSGWEPAERGEAKGVGDVVRVVGHAKGVMGGRGIAEMEW</sequence>
<dbReference type="Proteomes" id="UP001175226">
    <property type="component" value="Unassembled WGS sequence"/>
</dbReference>
<protein>
    <submittedName>
        <fullName evidence="2">Uncharacterized protein</fullName>
    </submittedName>
</protein>
<feature type="region of interest" description="Disordered" evidence="1">
    <location>
        <begin position="30"/>
        <end position="50"/>
    </location>
</feature>
<accession>A0AA39ME18</accession>
<dbReference type="AlphaFoldDB" id="A0AA39ME18"/>
<keyword evidence="3" id="KW-1185">Reference proteome</keyword>